<evidence type="ECO:0000313" key="1">
    <source>
        <dbReference type="EMBL" id="KAK2949912.1"/>
    </source>
</evidence>
<dbReference type="Proteomes" id="UP001281761">
    <property type="component" value="Unassembled WGS sequence"/>
</dbReference>
<name>A0ABQ9XBK9_9EUKA</name>
<dbReference type="EMBL" id="JARBJD010000146">
    <property type="protein sequence ID" value="KAK2949912.1"/>
    <property type="molecule type" value="Genomic_DNA"/>
</dbReference>
<keyword evidence="2" id="KW-1185">Reference proteome</keyword>
<accession>A0ABQ9XBK9</accession>
<gene>
    <name evidence="1" type="ORF">BLNAU_15141</name>
</gene>
<organism evidence="1 2">
    <name type="scientific">Blattamonas nauphoetae</name>
    <dbReference type="NCBI Taxonomy" id="2049346"/>
    <lineage>
        <taxon>Eukaryota</taxon>
        <taxon>Metamonada</taxon>
        <taxon>Preaxostyla</taxon>
        <taxon>Oxymonadida</taxon>
        <taxon>Blattamonas</taxon>
    </lineage>
</organism>
<proteinExistence type="predicted"/>
<protein>
    <submittedName>
        <fullName evidence="1">Uncharacterized protein</fullName>
    </submittedName>
</protein>
<sequence length="306" mass="34697">MVNERSLLSLSANNQWQRSMLMVSPIHLLQTDFQSQLVLLLSNEHFVEMMGMTMTMLTTMVCFHKTMMKQRSVIHSSCSQVLVTDERSSKMSDSFRCSSVAELHSTTRKSSHQKQSRSYRLSSKMVLVHRSIHLSQSECCQLPTQTRTKQTTIQSQHPHLEAQTILPTSKSVLHSRSLSRTTGSSVSARCCRQARTGHAFLTQSQFLMTASFDSKCEVSVHRSQVSKQSTNHHPFLCKVDPSLHTEEERTSMTNQQRSQFGLVSLSSRMKLYRKQPCLTHLSSDATMSLCMSSRSQDMTQIQSVAL</sequence>
<evidence type="ECO:0000313" key="2">
    <source>
        <dbReference type="Proteomes" id="UP001281761"/>
    </source>
</evidence>
<comment type="caution">
    <text evidence="1">The sequence shown here is derived from an EMBL/GenBank/DDBJ whole genome shotgun (WGS) entry which is preliminary data.</text>
</comment>
<reference evidence="1 2" key="1">
    <citation type="journal article" date="2022" name="bioRxiv">
        <title>Genomics of Preaxostyla Flagellates Illuminates Evolutionary Transitions and the Path Towards Mitochondrial Loss.</title>
        <authorList>
            <person name="Novak L.V.F."/>
            <person name="Treitli S.C."/>
            <person name="Pyrih J."/>
            <person name="Halakuc P."/>
            <person name="Pipaliya S.V."/>
            <person name="Vacek V."/>
            <person name="Brzon O."/>
            <person name="Soukal P."/>
            <person name="Eme L."/>
            <person name="Dacks J.B."/>
            <person name="Karnkowska A."/>
            <person name="Elias M."/>
            <person name="Hampl V."/>
        </authorList>
    </citation>
    <scope>NUCLEOTIDE SEQUENCE [LARGE SCALE GENOMIC DNA]</scope>
    <source>
        <strain evidence="1">NAU3</strain>
        <tissue evidence="1">Gut</tissue>
    </source>
</reference>